<reference evidence="4" key="1">
    <citation type="submission" date="2017-02" db="EMBL/GenBank/DDBJ databases">
        <authorList>
            <person name="Varghese N."/>
            <person name="Submissions S."/>
        </authorList>
    </citation>
    <scope>NUCLEOTIDE SEQUENCE [LARGE SCALE GENOMIC DNA]</scope>
    <source>
        <strain evidence="4">DSM 24091</strain>
    </source>
</reference>
<dbReference type="EMBL" id="FUZF01000008">
    <property type="protein sequence ID" value="SKB73309.1"/>
    <property type="molecule type" value="Genomic_DNA"/>
</dbReference>
<dbReference type="SUPFAM" id="SSF51556">
    <property type="entry name" value="Metallo-dependent hydrolases"/>
    <property type="match status" value="1"/>
</dbReference>
<dbReference type="PANTHER" id="PTHR43794">
    <property type="entry name" value="AMINOHYDROLASE SSNA-RELATED"/>
    <property type="match status" value="1"/>
</dbReference>
<evidence type="ECO:0000313" key="4">
    <source>
        <dbReference type="Proteomes" id="UP000190150"/>
    </source>
</evidence>
<dbReference type="InterPro" id="IPR011059">
    <property type="entry name" value="Metal-dep_hydrolase_composite"/>
</dbReference>
<keyword evidence="1" id="KW-0378">Hydrolase</keyword>
<dbReference type="Gene3D" id="3.20.20.140">
    <property type="entry name" value="Metal-dependent hydrolases"/>
    <property type="match status" value="1"/>
</dbReference>
<feature type="domain" description="Amidohydrolase-related" evidence="2">
    <location>
        <begin position="52"/>
        <end position="372"/>
    </location>
</feature>
<dbReference type="InterPro" id="IPR032466">
    <property type="entry name" value="Metal_Hydrolase"/>
</dbReference>
<dbReference type="Proteomes" id="UP000190150">
    <property type="component" value="Unassembled WGS sequence"/>
</dbReference>
<dbReference type="GO" id="GO:0016810">
    <property type="term" value="F:hydrolase activity, acting on carbon-nitrogen (but not peptide) bonds"/>
    <property type="evidence" value="ECO:0007669"/>
    <property type="project" value="InterPro"/>
</dbReference>
<protein>
    <submittedName>
        <fullName evidence="3">Cytosine/adenosine deaminase</fullName>
    </submittedName>
</protein>
<sequence length="389" mass="43381">MVHYYSADYVMPVTSSPIKNGVIAMDENGTVLGIYDNDSVPNNVEIERLKGVLIPGFINAHCHLELSHLSGKISQEQGLVKFITEVMSNRGADDDVVREAMVVADRAMYDSGIQAVGDHVNSAISAPIKEESKIAYHTFVEILGLNDEEANRKIDEAREIEFHFDSAHASITLHAPYSCSKALFKAFKKSVSDDNIISIHNQESEEENKLFRYKTGEFLDFYKQIGFSADDFKAQARNSVQTYMSYLPTGNKIILVHNTFTSLKDLDFIRRMGRDVVMCICPKANLYIEGTLPKVSILEQNGCEIAIGTDSLASNDTLNILDELKTLHKHFPELDFVKTVQWATINGAKALALEESLGSLEVGKTPGLLLVKNMNHFKMTDKVQIERIA</sequence>
<dbReference type="STRING" id="1513896.SAMN05660841_02047"/>
<dbReference type="InterPro" id="IPR050287">
    <property type="entry name" value="MTA/SAH_deaminase"/>
</dbReference>
<name>A0A1T5DNS3_9SPHI</name>
<dbReference type="OrthoDB" id="9807210at2"/>
<gene>
    <name evidence="3" type="ORF">SAMN05660841_02047</name>
</gene>
<keyword evidence="4" id="KW-1185">Reference proteome</keyword>
<evidence type="ECO:0000259" key="2">
    <source>
        <dbReference type="Pfam" id="PF01979"/>
    </source>
</evidence>
<dbReference type="Pfam" id="PF01979">
    <property type="entry name" value="Amidohydro_1"/>
    <property type="match status" value="1"/>
</dbReference>
<accession>A0A1T5DNS3</accession>
<evidence type="ECO:0000256" key="1">
    <source>
        <dbReference type="ARBA" id="ARBA00022801"/>
    </source>
</evidence>
<dbReference type="AlphaFoldDB" id="A0A1T5DNS3"/>
<organism evidence="3 4">
    <name type="scientific">Sphingobacterium nematocida</name>
    <dbReference type="NCBI Taxonomy" id="1513896"/>
    <lineage>
        <taxon>Bacteria</taxon>
        <taxon>Pseudomonadati</taxon>
        <taxon>Bacteroidota</taxon>
        <taxon>Sphingobacteriia</taxon>
        <taxon>Sphingobacteriales</taxon>
        <taxon>Sphingobacteriaceae</taxon>
        <taxon>Sphingobacterium</taxon>
    </lineage>
</organism>
<dbReference type="PANTHER" id="PTHR43794:SF11">
    <property type="entry name" value="AMIDOHYDROLASE-RELATED DOMAIN-CONTAINING PROTEIN"/>
    <property type="match status" value="1"/>
</dbReference>
<proteinExistence type="predicted"/>
<dbReference type="Gene3D" id="2.30.40.10">
    <property type="entry name" value="Urease, subunit C, domain 1"/>
    <property type="match status" value="1"/>
</dbReference>
<evidence type="ECO:0000313" key="3">
    <source>
        <dbReference type="EMBL" id="SKB73309.1"/>
    </source>
</evidence>
<dbReference type="InterPro" id="IPR006680">
    <property type="entry name" value="Amidohydro-rel"/>
</dbReference>
<dbReference type="RefSeq" id="WP_079642987.1">
    <property type="nucleotide sequence ID" value="NZ_FUZF01000008.1"/>
</dbReference>